<evidence type="ECO:0000313" key="2">
    <source>
        <dbReference type="EMBL" id="BDD11945.1"/>
    </source>
</evidence>
<dbReference type="InterPro" id="IPR016032">
    <property type="entry name" value="Sig_transdc_resp-reg_C-effctor"/>
</dbReference>
<evidence type="ECO:0000256" key="1">
    <source>
        <dbReference type="SAM" id="Phobius"/>
    </source>
</evidence>
<reference evidence="2 3" key="1">
    <citation type="submission" date="2021-12" db="EMBL/GenBank/DDBJ databases">
        <title>Genome sequencing of bacteria with rrn-lacking chromosome and rrn-plasmid.</title>
        <authorList>
            <person name="Anda M."/>
            <person name="Iwasaki W."/>
        </authorList>
    </citation>
    <scope>NUCLEOTIDE SEQUENCE [LARGE SCALE GENOMIC DNA]</scope>
    <source>
        <strain evidence="2 3">DSM 100852</strain>
        <plasmid evidence="2 3">pFA2</plasmid>
    </source>
</reference>
<feature type="transmembrane region" description="Helical" evidence="1">
    <location>
        <begin position="406"/>
        <end position="424"/>
    </location>
</feature>
<protein>
    <recommendedName>
        <fullName evidence="4">LamG-like jellyroll fold domain-containing protein</fullName>
    </recommendedName>
</protein>
<dbReference type="GO" id="GO:0005975">
    <property type="term" value="P:carbohydrate metabolic process"/>
    <property type="evidence" value="ECO:0007669"/>
    <property type="project" value="UniProtKB-ARBA"/>
</dbReference>
<dbReference type="Proteomes" id="UP001348817">
    <property type="component" value="Plasmid pFA2"/>
</dbReference>
<dbReference type="KEGG" id="fax:FUAX_43770"/>
<dbReference type="GO" id="GO:0004553">
    <property type="term" value="F:hydrolase activity, hydrolyzing O-glycosyl compounds"/>
    <property type="evidence" value="ECO:0007669"/>
    <property type="project" value="UniProtKB-ARBA"/>
</dbReference>
<gene>
    <name evidence="2" type="ORF">FUAX_43770</name>
</gene>
<dbReference type="InterPro" id="IPR036388">
    <property type="entry name" value="WH-like_DNA-bd_sf"/>
</dbReference>
<dbReference type="Pfam" id="PF13385">
    <property type="entry name" value="Laminin_G_3"/>
    <property type="match status" value="2"/>
</dbReference>
<organism evidence="2 3">
    <name type="scientific">Fulvitalea axinellae</name>
    <dbReference type="NCBI Taxonomy" id="1182444"/>
    <lineage>
        <taxon>Bacteria</taxon>
        <taxon>Pseudomonadati</taxon>
        <taxon>Bacteroidota</taxon>
        <taxon>Cytophagia</taxon>
        <taxon>Cytophagales</taxon>
        <taxon>Persicobacteraceae</taxon>
        <taxon>Fulvitalea</taxon>
    </lineage>
</organism>
<dbReference type="Gene3D" id="2.60.120.200">
    <property type="match status" value="2"/>
</dbReference>
<geneLocation type="plasmid" evidence="2 3">
    <name>pFA2</name>
</geneLocation>
<dbReference type="SUPFAM" id="SSF46894">
    <property type="entry name" value="C-terminal effector domain of the bipartite response regulators"/>
    <property type="match status" value="1"/>
</dbReference>
<proteinExistence type="predicted"/>
<keyword evidence="2" id="KW-0614">Plasmid</keyword>
<dbReference type="PANTHER" id="PTHR35807:SF1">
    <property type="entry name" value="TRANSCRIPTIONAL REGULATOR REDD"/>
    <property type="match status" value="1"/>
</dbReference>
<evidence type="ECO:0008006" key="4">
    <source>
        <dbReference type="Google" id="ProtNLM"/>
    </source>
</evidence>
<dbReference type="InterPro" id="IPR051677">
    <property type="entry name" value="AfsR-DnrI-RedD_regulator"/>
</dbReference>
<sequence>MRNGLLLILILVWAVSVRAEKLEKPNCNDKNIGECYLLDGIDDFVDIGDIDIADGFSVSFWMKPEIPFDAYKSDILFLNDIFVLSLKHPNRGIDLFCKDGGKEHTLSFPNVAFKENVWQYLTLRYVDDTFSLFLDGELKSELDISLAMPEKSRALLGAFFARGYFKGKMARHKIREGRISDRKIIAEYDSVLVSYALSDGLSFFLGGDIDSWASFIGEKAARELVIPPVGDKPGKFIYDGTNHYYPSTKSIKAGNTGTISFWAIPVHDGSLMTAVNLNNVITIRFEYRSILTASIPDVENFNWTHVSFSRNLPTHIVITYTEHGEITCFLNGERLKALKTGRILSKPATTAVIGNNYWGHIFTGQLYDIGYWTRVLDDAEIQELYSFPDASRELLISNPEPQDFPVYWVGFAVVLICALGFGIGRYAKKFRVGSGTEAPKQEEIIGAMKIRLFGPLEILDRDNGNVADKLTPKLREIFCFLLLRSLQDRPVTTEEFHRTFWPEYDKEKSKNNRNVSVRRIREALKACPDIELHYDKQNLWQINLKKPSICDYERVRVLIRRNGLPALSDISEILARGGFCLDERNRSLQPFRIMLEEWLRMCLDKAKRQKSSMKLEEYRKILGLLLMHDSDFKECETALAKVGQEPEIR</sequence>
<keyword evidence="3" id="KW-1185">Reference proteome</keyword>
<dbReference type="Gene3D" id="1.10.10.10">
    <property type="entry name" value="Winged helix-like DNA-binding domain superfamily/Winged helix DNA-binding domain"/>
    <property type="match status" value="1"/>
</dbReference>
<dbReference type="PANTHER" id="PTHR35807">
    <property type="entry name" value="TRANSCRIPTIONAL REGULATOR REDD-RELATED"/>
    <property type="match status" value="1"/>
</dbReference>
<dbReference type="GO" id="GO:0003677">
    <property type="term" value="F:DNA binding"/>
    <property type="evidence" value="ECO:0007669"/>
    <property type="project" value="InterPro"/>
</dbReference>
<dbReference type="SUPFAM" id="SSF49899">
    <property type="entry name" value="Concanavalin A-like lectins/glucanases"/>
    <property type="match status" value="2"/>
</dbReference>
<dbReference type="RefSeq" id="WP_338395098.1">
    <property type="nucleotide sequence ID" value="NZ_AP025316.1"/>
</dbReference>
<keyword evidence="1" id="KW-1133">Transmembrane helix</keyword>
<name>A0AAU9CRD3_9BACT</name>
<keyword evidence="1" id="KW-0472">Membrane</keyword>
<evidence type="ECO:0000313" key="3">
    <source>
        <dbReference type="Proteomes" id="UP001348817"/>
    </source>
</evidence>
<dbReference type="InterPro" id="IPR013320">
    <property type="entry name" value="ConA-like_dom_sf"/>
</dbReference>
<dbReference type="EMBL" id="AP025316">
    <property type="protein sequence ID" value="BDD11945.1"/>
    <property type="molecule type" value="Genomic_DNA"/>
</dbReference>
<accession>A0AAU9CRD3</accession>
<dbReference type="GO" id="GO:0006355">
    <property type="term" value="P:regulation of DNA-templated transcription"/>
    <property type="evidence" value="ECO:0007669"/>
    <property type="project" value="InterPro"/>
</dbReference>
<keyword evidence="1" id="KW-0812">Transmembrane</keyword>
<dbReference type="AlphaFoldDB" id="A0AAU9CRD3"/>